<sequence length="148" mass="16934">CQPYPTRFRFRRFSSGDRHQPGFPTGSVLKRTALQHYNMPSIETSRQHSAPWCDSLGSVRVSRSSAPNDPRSFSLVSRGASKAAYCSTFERRRPLHRISLYAYTYYGGASGEFDWPLLRKRLAAAKHERLFRTHHQALEQQCASNNQA</sequence>
<dbReference type="WBParaSite" id="maker-unitig_26859-snap-gene-0.6-mRNA-1">
    <property type="protein sequence ID" value="maker-unitig_26859-snap-gene-0.6-mRNA-1"/>
    <property type="gene ID" value="maker-unitig_26859-snap-gene-0.6"/>
</dbReference>
<keyword evidence="1" id="KW-1185">Reference proteome</keyword>
<evidence type="ECO:0000313" key="2">
    <source>
        <dbReference type="WBParaSite" id="maker-unitig_26859-snap-gene-0.6-mRNA-1"/>
    </source>
</evidence>
<reference evidence="2" key="1">
    <citation type="submission" date="2016-11" db="UniProtKB">
        <authorList>
            <consortium name="WormBaseParasite"/>
        </authorList>
    </citation>
    <scope>IDENTIFICATION</scope>
</reference>
<accession>A0A1I8FAJ5</accession>
<dbReference type="Proteomes" id="UP000095280">
    <property type="component" value="Unplaced"/>
</dbReference>
<proteinExistence type="predicted"/>
<dbReference type="AlphaFoldDB" id="A0A1I8FAJ5"/>
<organism evidence="1 2">
    <name type="scientific">Macrostomum lignano</name>
    <dbReference type="NCBI Taxonomy" id="282301"/>
    <lineage>
        <taxon>Eukaryota</taxon>
        <taxon>Metazoa</taxon>
        <taxon>Spiralia</taxon>
        <taxon>Lophotrochozoa</taxon>
        <taxon>Platyhelminthes</taxon>
        <taxon>Rhabditophora</taxon>
        <taxon>Macrostomorpha</taxon>
        <taxon>Macrostomida</taxon>
        <taxon>Macrostomidae</taxon>
        <taxon>Macrostomum</taxon>
    </lineage>
</organism>
<protein>
    <submittedName>
        <fullName evidence="2">Uncharacterized protein</fullName>
    </submittedName>
</protein>
<name>A0A1I8FAJ5_9PLAT</name>
<evidence type="ECO:0000313" key="1">
    <source>
        <dbReference type="Proteomes" id="UP000095280"/>
    </source>
</evidence>